<feature type="transmembrane region" description="Helical" evidence="7">
    <location>
        <begin position="131"/>
        <end position="152"/>
    </location>
</feature>
<feature type="transmembrane region" description="Helical" evidence="7">
    <location>
        <begin position="278"/>
        <end position="295"/>
    </location>
</feature>
<feature type="transmembrane region" description="Helical" evidence="7">
    <location>
        <begin position="52"/>
        <end position="75"/>
    </location>
</feature>
<feature type="transmembrane region" description="Helical" evidence="7">
    <location>
        <begin position="164"/>
        <end position="183"/>
    </location>
</feature>
<keyword evidence="4 7" id="KW-0812">Transmembrane</keyword>
<dbReference type="Proteomes" id="UP000006380">
    <property type="component" value="Chromosome"/>
</dbReference>
<evidence type="ECO:0000256" key="2">
    <source>
        <dbReference type="ARBA" id="ARBA00022448"/>
    </source>
</evidence>
<keyword evidence="2" id="KW-0813">Transport</keyword>
<dbReference type="NCBIfam" id="TIGR00797">
    <property type="entry name" value="matE"/>
    <property type="match status" value="1"/>
</dbReference>
<feature type="transmembrane region" description="Helical" evidence="7">
    <location>
        <begin position="189"/>
        <end position="210"/>
    </location>
</feature>
<keyword evidence="6 7" id="KW-0472">Membrane</keyword>
<dbReference type="OrthoDB" id="9805232at2"/>
<dbReference type="AlphaFoldDB" id="A7GW53"/>
<dbReference type="Pfam" id="PF01554">
    <property type="entry name" value="MatE"/>
    <property type="match status" value="2"/>
</dbReference>
<organism evidence="8 9">
    <name type="scientific">Campylobacter curvus (strain 525.92)</name>
    <dbReference type="NCBI Taxonomy" id="360105"/>
    <lineage>
        <taxon>Bacteria</taxon>
        <taxon>Pseudomonadati</taxon>
        <taxon>Campylobacterota</taxon>
        <taxon>Epsilonproteobacteria</taxon>
        <taxon>Campylobacterales</taxon>
        <taxon>Campylobacteraceae</taxon>
        <taxon>Campylobacter</taxon>
    </lineage>
</organism>
<dbReference type="KEGG" id="ccv:CCV52592_1507"/>
<name>A7GW53_CAMC5</name>
<comment type="subcellular location">
    <subcellularLocation>
        <location evidence="1">Cell membrane</location>
        <topology evidence="1">Multi-pass membrane protein</topology>
    </subcellularLocation>
</comment>
<protein>
    <submittedName>
        <fullName evidence="8">MatE efflux family protein</fullName>
    </submittedName>
</protein>
<dbReference type="InterPro" id="IPR048279">
    <property type="entry name" value="MdtK-like"/>
</dbReference>
<keyword evidence="3" id="KW-1003">Cell membrane</keyword>
<dbReference type="PIRSF" id="PIRSF006603">
    <property type="entry name" value="DinF"/>
    <property type="match status" value="1"/>
</dbReference>
<keyword evidence="5 7" id="KW-1133">Transmembrane helix</keyword>
<feature type="transmembrane region" description="Helical" evidence="7">
    <location>
        <begin position="387"/>
        <end position="405"/>
    </location>
</feature>
<proteinExistence type="predicted"/>
<dbReference type="HOGENOM" id="CLU_012893_0_1_7"/>
<dbReference type="GO" id="GO:0005886">
    <property type="term" value="C:plasma membrane"/>
    <property type="evidence" value="ECO:0007669"/>
    <property type="project" value="UniProtKB-SubCell"/>
</dbReference>
<gene>
    <name evidence="8" type="ORF">CCV52592_1507</name>
</gene>
<dbReference type="PANTHER" id="PTHR43549:SF3">
    <property type="entry name" value="MULTIDRUG RESISTANCE PROTEIN YPNP-RELATED"/>
    <property type="match status" value="1"/>
</dbReference>
<feature type="transmembrane region" description="Helical" evidence="7">
    <location>
        <begin position="316"/>
        <end position="339"/>
    </location>
</feature>
<feature type="transmembrane region" description="Helical" evidence="7">
    <location>
        <begin position="411"/>
        <end position="435"/>
    </location>
</feature>
<evidence type="ECO:0000256" key="7">
    <source>
        <dbReference type="SAM" id="Phobius"/>
    </source>
</evidence>
<sequence length="446" mass="48998">MDLTKEPVNRLIITLAVPAGTAMMFNTLYNVTGTFFAGTISTSAVAGLSMSFLLYLSIVGIGLGFGSSLTALIGNSLGAGREFLARIYAAKGVIFVLMFAIVMGTFGFFIAPKLLVFLGANDEFLDEALEYIRVIFLASPFFLLIKSLNGILVALGDTKTYRNWLFYGFFINIAFCFINVKILDLDVGGIAFATASVQFLGAIFLFVKVYKSGMINFSSLKIFLPDARIYAKILKQAVPACLNYLSMSLGGLVLLKFISLYGTSAVAGYGIALRIEQIVVLPTIGIAAAVLSVISRNFGAREYARVQECYKNALRILLYYCLFACAFCVLCGSYIVRLFDANAQVVYVAQSYLLVNSFAYIGYGVINVSGSALQAVKRPSMVFVLNAIRQLVLQICLYSFVVFVLNGDITYIWRAMFFNVYLIAGCFLLWTIFVLRRAHATSRRTT</sequence>
<evidence type="ECO:0000256" key="3">
    <source>
        <dbReference type="ARBA" id="ARBA00022475"/>
    </source>
</evidence>
<dbReference type="InterPro" id="IPR002528">
    <property type="entry name" value="MATE_fam"/>
</dbReference>
<evidence type="ECO:0000256" key="1">
    <source>
        <dbReference type="ARBA" id="ARBA00004651"/>
    </source>
</evidence>
<dbReference type="RefSeq" id="WP_011991716.1">
    <property type="nucleotide sequence ID" value="NC_009715.2"/>
</dbReference>
<evidence type="ECO:0000256" key="6">
    <source>
        <dbReference type="ARBA" id="ARBA00023136"/>
    </source>
</evidence>
<feature type="transmembrane region" description="Helical" evidence="7">
    <location>
        <begin position="87"/>
        <end position="111"/>
    </location>
</feature>
<feature type="transmembrane region" description="Helical" evidence="7">
    <location>
        <begin position="12"/>
        <end position="32"/>
    </location>
</feature>
<evidence type="ECO:0000313" key="8">
    <source>
        <dbReference type="EMBL" id="EAU00587.1"/>
    </source>
</evidence>
<dbReference type="GO" id="GO:0015297">
    <property type="term" value="F:antiporter activity"/>
    <property type="evidence" value="ECO:0007669"/>
    <property type="project" value="InterPro"/>
</dbReference>
<keyword evidence="9" id="KW-1185">Reference proteome</keyword>
<accession>A7GW53</accession>
<dbReference type="EMBL" id="CP000767">
    <property type="protein sequence ID" value="EAU00587.1"/>
    <property type="molecule type" value="Genomic_DNA"/>
</dbReference>
<feature type="transmembrane region" description="Helical" evidence="7">
    <location>
        <begin position="345"/>
        <end position="366"/>
    </location>
</feature>
<dbReference type="STRING" id="360105.CCV52592_1507"/>
<dbReference type="InterPro" id="IPR052031">
    <property type="entry name" value="Membrane_Transporter-Flippase"/>
</dbReference>
<dbReference type="GO" id="GO:0042910">
    <property type="term" value="F:xenobiotic transmembrane transporter activity"/>
    <property type="evidence" value="ECO:0007669"/>
    <property type="project" value="InterPro"/>
</dbReference>
<reference evidence="8" key="1">
    <citation type="submission" date="2016-07" db="EMBL/GenBank/DDBJ databases">
        <title>Comparative genomics of the Campylobacter concisus group.</title>
        <authorList>
            <person name="Miller W.G."/>
            <person name="Yee E."/>
            <person name="Chapman M.H."/>
            <person name="Huynh S."/>
            <person name="Bono J.L."/>
            <person name="On S.L.W."/>
            <person name="StLeger J."/>
            <person name="Foster G."/>
            <person name="Parker C.T."/>
        </authorList>
    </citation>
    <scope>NUCLEOTIDE SEQUENCE</scope>
    <source>
        <strain evidence="8">525.92</strain>
    </source>
</reference>
<evidence type="ECO:0000313" key="9">
    <source>
        <dbReference type="Proteomes" id="UP000006380"/>
    </source>
</evidence>
<evidence type="ECO:0000256" key="4">
    <source>
        <dbReference type="ARBA" id="ARBA00022692"/>
    </source>
</evidence>
<evidence type="ECO:0000256" key="5">
    <source>
        <dbReference type="ARBA" id="ARBA00022989"/>
    </source>
</evidence>
<dbReference type="PANTHER" id="PTHR43549">
    <property type="entry name" value="MULTIDRUG RESISTANCE PROTEIN YPNP-RELATED"/>
    <property type="match status" value="1"/>
</dbReference>